<dbReference type="EMBL" id="KJ801817">
    <property type="protein sequence ID" value="AII28529.1"/>
    <property type="molecule type" value="Genomic_DNA"/>
</dbReference>
<name>A0A096XT90_9CAUD</name>
<evidence type="ECO:0000313" key="1">
    <source>
        <dbReference type="EMBL" id="AII28529.1"/>
    </source>
</evidence>
<evidence type="ECO:0000313" key="2">
    <source>
        <dbReference type="Proteomes" id="UP000030157"/>
    </source>
</evidence>
<protein>
    <submittedName>
        <fullName evidence="1">Uncharacterized protein</fullName>
    </submittedName>
</protein>
<dbReference type="RefSeq" id="YP_009147170.1">
    <property type="nucleotide sequence ID" value="NC_027335.2"/>
</dbReference>
<reference evidence="1" key="1">
    <citation type="submission" date="2014-05" db="EMBL/GenBank/DDBJ databases">
        <title>Complete genome sequence of Enterococcus faecalis bacteriophage ECP3.</title>
        <authorList>
            <person name="Kang H.-Y."/>
            <person name="Kim S."/>
            <person name="Kim J."/>
        </authorList>
    </citation>
    <scope>NUCLEOTIDE SEQUENCE [LARGE SCALE GENOMIC DNA]</scope>
    <source>
        <strain evidence="1">ECP3</strain>
    </source>
</reference>
<dbReference type="Proteomes" id="UP000030157">
    <property type="component" value="Segment"/>
</dbReference>
<keyword evidence="2" id="KW-1185">Reference proteome</keyword>
<sequence>MIKVKVIDSDTPYGLSKELEKFLANHKHTSINYSVAYKNPSTIYSALVTYKQEDVSIDSLSPLKAKGFLRIISLEEYTTLKGHRRSVPLSTYKLNLNDGDKIPPFFKDKPVIAISPTGNEPYYSYNNPEHIEVNGELPSPHFVFEHKGNYYEYWEEH</sequence>
<accession>A0A096XT90</accession>
<dbReference type="GeneID" id="24628218"/>
<proteinExistence type="predicted"/>
<organism evidence="1 2">
    <name type="scientific">Enterococcus phage ECP3</name>
    <dbReference type="NCBI Taxonomy" id="1498168"/>
    <lineage>
        <taxon>Viruses</taxon>
        <taxon>Duplodnaviria</taxon>
        <taxon>Heunggongvirae</taxon>
        <taxon>Uroviricota</taxon>
        <taxon>Caudoviricetes</taxon>
        <taxon>Herelleviridae</taxon>
        <taxon>Brockvirinae</taxon>
        <taxon>Kochikohdavirus</taxon>
        <taxon>Kochikohdavirus ECP3</taxon>
    </lineage>
</organism>